<evidence type="ECO:0000313" key="15">
    <source>
        <dbReference type="EMBL" id="NJQ04140.1"/>
    </source>
</evidence>
<dbReference type="Pfam" id="PF00571">
    <property type="entry name" value="CBS"/>
    <property type="match status" value="2"/>
</dbReference>
<feature type="compositionally biased region" description="Gly residues" evidence="11">
    <location>
        <begin position="456"/>
        <end position="465"/>
    </location>
</feature>
<dbReference type="PANTHER" id="PTHR43099:SF6">
    <property type="entry name" value="UPF0053 PROTEIN RV1842C"/>
    <property type="match status" value="1"/>
</dbReference>
<keyword evidence="16" id="KW-1185">Reference proteome</keyword>
<comment type="similarity">
    <text evidence="2">Belongs to the UPF0053 family.</text>
</comment>
<keyword evidence="4 10" id="KW-0812">Transmembrane</keyword>
<feature type="transmembrane region" description="Helical" evidence="12">
    <location>
        <begin position="62"/>
        <end position="83"/>
    </location>
</feature>
<dbReference type="InterPro" id="IPR000644">
    <property type="entry name" value="CBS_dom"/>
</dbReference>
<keyword evidence="5" id="KW-0677">Repeat</keyword>
<comment type="caution">
    <text evidence="15">The sequence shown here is derived from an EMBL/GenBank/DDBJ whole genome shotgun (WGS) entry which is preliminary data.</text>
</comment>
<dbReference type="PROSITE" id="PS51371">
    <property type="entry name" value="CBS"/>
    <property type="match status" value="2"/>
</dbReference>
<evidence type="ECO:0000256" key="3">
    <source>
        <dbReference type="ARBA" id="ARBA00022475"/>
    </source>
</evidence>
<dbReference type="SMART" id="SM00116">
    <property type="entry name" value="CBS"/>
    <property type="match status" value="1"/>
</dbReference>
<accession>A0A7X6HXA3</accession>
<reference evidence="15 16" key="1">
    <citation type="submission" date="2020-03" db="EMBL/GenBank/DDBJ databases">
        <title>Draft genome of Streptomyces sp. ventii, isolated from the Axial Seamount in the Pacific Ocean, and resequencing of the two type strains Streptomyces lonarensis strain NCL 716 and Streptomyces bohaiensis strain 11A07.</title>
        <authorList>
            <person name="Loughran R.M."/>
            <person name="Pfannmuller K.M."/>
            <person name="Wasson B.J."/>
            <person name="Deadmond M.C."/>
            <person name="Paddock B.E."/>
            <person name="Koyack M.J."/>
            <person name="Gallegos D.A."/>
            <person name="Mitchell E.A."/>
            <person name="Ushijima B."/>
            <person name="Saw J.H."/>
            <person name="Mcphail K.L."/>
            <person name="Videau P."/>
        </authorList>
    </citation>
    <scope>NUCLEOTIDE SEQUENCE [LARGE SCALE GENOMIC DNA]</scope>
    <source>
        <strain evidence="15 16">NCL716</strain>
    </source>
</reference>
<dbReference type="SUPFAM" id="SSF54631">
    <property type="entry name" value="CBS-domain pair"/>
    <property type="match status" value="1"/>
</dbReference>
<dbReference type="PANTHER" id="PTHR43099">
    <property type="entry name" value="UPF0053 PROTEIN YRKA"/>
    <property type="match status" value="1"/>
</dbReference>
<dbReference type="SUPFAM" id="SSF56176">
    <property type="entry name" value="FAD-binding/transporter-associated domain-like"/>
    <property type="match status" value="1"/>
</dbReference>
<dbReference type="InterPro" id="IPR016169">
    <property type="entry name" value="FAD-bd_PCMH_sub2"/>
</dbReference>
<feature type="transmembrane region" description="Helical" evidence="12">
    <location>
        <begin position="103"/>
        <end position="128"/>
    </location>
</feature>
<feature type="domain" description="CBS" evidence="13">
    <location>
        <begin position="226"/>
        <end position="284"/>
    </location>
</feature>
<feature type="transmembrane region" description="Helical" evidence="12">
    <location>
        <begin position="140"/>
        <end position="162"/>
    </location>
</feature>
<organism evidence="15 16">
    <name type="scientific">Streptomyces lonarensis</name>
    <dbReference type="NCBI Taxonomy" id="700599"/>
    <lineage>
        <taxon>Bacteria</taxon>
        <taxon>Bacillati</taxon>
        <taxon>Actinomycetota</taxon>
        <taxon>Actinomycetes</taxon>
        <taxon>Kitasatosporales</taxon>
        <taxon>Streptomycetaceae</taxon>
        <taxon>Streptomyces</taxon>
    </lineage>
</organism>
<dbReference type="InterPro" id="IPR046342">
    <property type="entry name" value="CBS_dom_sf"/>
</dbReference>
<evidence type="ECO:0000256" key="10">
    <source>
        <dbReference type="PROSITE-ProRule" id="PRU01193"/>
    </source>
</evidence>
<evidence type="ECO:0000256" key="1">
    <source>
        <dbReference type="ARBA" id="ARBA00004651"/>
    </source>
</evidence>
<evidence type="ECO:0000256" key="11">
    <source>
        <dbReference type="SAM" id="MobiDB-lite"/>
    </source>
</evidence>
<dbReference type="Gene3D" id="3.10.580.10">
    <property type="entry name" value="CBS-domain"/>
    <property type="match status" value="1"/>
</dbReference>
<dbReference type="InterPro" id="IPR005170">
    <property type="entry name" value="Transptr-assoc_dom"/>
</dbReference>
<evidence type="ECO:0000256" key="2">
    <source>
        <dbReference type="ARBA" id="ARBA00006337"/>
    </source>
</evidence>
<dbReference type="PROSITE" id="PS51846">
    <property type="entry name" value="CNNM"/>
    <property type="match status" value="1"/>
</dbReference>
<evidence type="ECO:0000256" key="7">
    <source>
        <dbReference type="ARBA" id="ARBA00023122"/>
    </source>
</evidence>
<dbReference type="InterPro" id="IPR051676">
    <property type="entry name" value="UPF0053_domain"/>
</dbReference>
<name>A0A7X6HXA3_9ACTN</name>
<dbReference type="RefSeq" id="WP_167967440.1">
    <property type="nucleotide sequence ID" value="NZ_BHZG01000014.1"/>
</dbReference>
<dbReference type="AlphaFoldDB" id="A0A7X6HXA3"/>
<evidence type="ECO:0000256" key="12">
    <source>
        <dbReference type="SAM" id="Phobius"/>
    </source>
</evidence>
<dbReference type="CDD" id="cd04590">
    <property type="entry name" value="CBS_pair_CorC_HlyC_assoc"/>
    <property type="match status" value="1"/>
</dbReference>
<protein>
    <submittedName>
        <fullName evidence="15">HlyC/CorC family transporter</fullName>
    </submittedName>
</protein>
<evidence type="ECO:0000313" key="16">
    <source>
        <dbReference type="Proteomes" id="UP000578686"/>
    </source>
</evidence>
<feature type="region of interest" description="Disordered" evidence="11">
    <location>
        <begin position="448"/>
        <end position="481"/>
    </location>
</feature>
<dbReference type="EMBL" id="JAAVJD010000002">
    <property type="protein sequence ID" value="NJQ04140.1"/>
    <property type="molecule type" value="Genomic_DNA"/>
</dbReference>
<evidence type="ECO:0000256" key="8">
    <source>
        <dbReference type="ARBA" id="ARBA00023136"/>
    </source>
</evidence>
<dbReference type="SMART" id="SM01091">
    <property type="entry name" value="CorC_HlyC"/>
    <property type="match status" value="1"/>
</dbReference>
<keyword evidence="3" id="KW-1003">Cell membrane</keyword>
<feature type="domain" description="CBS" evidence="13">
    <location>
        <begin position="287"/>
        <end position="344"/>
    </location>
</feature>
<proteinExistence type="inferred from homology"/>
<evidence type="ECO:0000256" key="5">
    <source>
        <dbReference type="ARBA" id="ARBA00022737"/>
    </source>
</evidence>
<comment type="subcellular location">
    <subcellularLocation>
        <location evidence="1">Cell membrane</location>
        <topology evidence="1">Multi-pass membrane protein</topology>
    </subcellularLocation>
</comment>
<feature type="domain" description="CNNM transmembrane" evidence="14">
    <location>
        <begin position="4"/>
        <end position="207"/>
    </location>
</feature>
<dbReference type="Gene3D" id="3.30.465.10">
    <property type="match status" value="1"/>
</dbReference>
<dbReference type="InterPro" id="IPR036318">
    <property type="entry name" value="FAD-bd_PCMH-like_sf"/>
</dbReference>
<evidence type="ECO:0000259" key="14">
    <source>
        <dbReference type="PROSITE" id="PS51846"/>
    </source>
</evidence>
<gene>
    <name evidence="15" type="ORF">HCN56_00740</name>
</gene>
<dbReference type="InterPro" id="IPR044751">
    <property type="entry name" value="Ion_transp-like_CBS"/>
</dbReference>
<keyword evidence="6 10" id="KW-1133">Transmembrane helix</keyword>
<feature type="transmembrane region" description="Helical" evidence="12">
    <location>
        <begin position="6"/>
        <end position="27"/>
    </location>
</feature>
<evidence type="ECO:0000259" key="13">
    <source>
        <dbReference type="PROSITE" id="PS51371"/>
    </source>
</evidence>
<keyword evidence="8 10" id="KW-0472">Membrane</keyword>
<dbReference type="Pfam" id="PF01595">
    <property type="entry name" value="CNNM"/>
    <property type="match status" value="1"/>
</dbReference>
<evidence type="ECO:0000256" key="6">
    <source>
        <dbReference type="ARBA" id="ARBA00022989"/>
    </source>
</evidence>
<evidence type="ECO:0000256" key="9">
    <source>
        <dbReference type="PROSITE-ProRule" id="PRU00703"/>
    </source>
</evidence>
<keyword evidence="7 9" id="KW-0129">CBS domain</keyword>
<dbReference type="GO" id="GO:0005886">
    <property type="term" value="C:plasma membrane"/>
    <property type="evidence" value="ECO:0007669"/>
    <property type="project" value="UniProtKB-SubCell"/>
</dbReference>
<dbReference type="InterPro" id="IPR002550">
    <property type="entry name" value="CNNM"/>
</dbReference>
<dbReference type="Pfam" id="PF03471">
    <property type="entry name" value="CorC_HlyC"/>
    <property type="match status" value="1"/>
</dbReference>
<dbReference type="GO" id="GO:0050660">
    <property type="term" value="F:flavin adenine dinucleotide binding"/>
    <property type="evidence" value="ECO:0007669"/>
    <property type="project" value="InterPro"/>
</dbReference>
<sequence>MTEAVLTGLLGVVVMLVIIAANGYFVAQEFAYMSVDRERLGARADAGDASARRALRVTRRTSFMLSGAQLGITVTGLLVGFVAEPLVGGSIGVLLGGVGVPVALGVSVGTVVALVVATVVQMIFGELYPKNLAIAAPEPLARALAPSTLLYLAACGWLITVFDHAANAFLRLLRIEPVHDLDTSATREDLRHAVSDSRDSGDLPADLSLLVDRVLDFPERSVEHAMVPRARVDTVAPATTVAEVRALMARAHSRYPVIDANGEPLGVVHLVDLLRRRPTDEAPVRSVMRPALLLPVLLPLPDALAEMERAREQLGCVLDEYGAFTGILTVEDLAEELIGDISDEHDPGPPAAVVPEDHGWRIDGDTPLDEVGRAIGRTLPAGEYETLAGLLITHLGALPQPGETVRVPLPEDPAELVMEEPVHRLLEAEVLDVARHVPSSLRVRVVEEQAGAVGESTGGTGGASGTEGSSGPLGTPGEEGR</sequence>
<dbReference type="Proteomes" id="UP000578686">
    <property type="component" value="Unassembled WGS sequence"/>
</dbReference>
<evidence type="ECO:0000256" key="4">
    <source>
        <dbReference type="ARBA" id="ARBA00022692"/>
    </source>
</evidence>